<dbReference type="AlphaFoldDB" id="A0A100IRI1"/>
<evidence type="ECO:0000313" key="2">
    <source>
        <dbReference type="Proteomes" id="UP000068243"/>
    </source>
</evidence>
<dbReference type="VEuPathDB" id="FungiDB:M747DRAFT_166042"/>
<name>A0A100IRI1_ASPNG</name>
<dbReference type="VEuPathDB" id="FungiDB:ATCC64974_52540"/>
<sequence>MPYRTNYEPYTSQSFEMKRELSTEEILYPLGTLYPHVVALQLQTDEYPWCKANHYAGYDSSLSVDEASEHYSTKSMLRRNSGMCTRPSSVASDFKSNQSDLSDKVHMSHANVCADSTACRIVSRIRRLLNRDELRRRRQA</sequence>
<accession>A0A100IRI1</accession>
<evidence type="ECO:0000313" key="1">
    <source>
        <dbReference type="EMBL" id="GAQ45999.1"/>
    </source>
</evidence>
<dbReference type="EMBL" id="BCMY01000019">
    <property type="protein sequence ID" value="GAQ45999.1"/>
    <property type="molecule type" value="Genomic_DNA"/>
</dbReference>
<dbReference type="OrthoDB" id="4483326at2759"/>
<proteinExistence type="predicted"/>
<dbReference type="VEuPathDB" id="FungiDB:An02g12880"/>
<dbReference type="OMA" id="SSKHTTC"/>
<comment type="caution">
    <text evidence="1">The sequence shown here is derived from an EMBL/GenBank/DDBJ whole genome shotgun (WGS) entry which is preliminary data.</text>
</comment>
<gene>
    <name evidence="1" type="ORF">ABL_08660</name>
</gene>
<organism evidence="1 2">
    <name type="scientific">Aspergillus niger</name>
    <dbReference type="NCBI Taxonomy" id="5061"/>
    <lineage>
        <taxon>Eukaryota</taxon>
        <taxon>Fungi</taxon>
        <taxon>Dikarya</taxon>
        <taxon>Ascomycota</taxon>
        <taxon>Pezizomycotina</taxon>
        <taxon>Eurotiomycetes</taxon>
        <taxon>Eurotiomycetidae</taxon>
        <taxon>Eurotiales</taxon>
        <taxon>Aspergillaceae</taxon>
        <taxon>Aspergillus</taxon>
        <taxon>Aspergillus subgen. Circumdati</taxon>
    </lineage>
</organism>
<protein>
    <submittedName>
        <fullName evidence="1">Similar to An02g12880</fullName>
    </submittedName>
</protein>
<reference evidence="2" key="1">
    <citation type="journal article" date="2016" name="Genome Announc.">
        <title>Draft genome sequence of Aspergillus niger strain An76.</title>
        <authorList>
            <person name="Gong W."/>
            <person name="Cheng Z."/>
            <person name="Zhang H."/>
            <person name="Liu L."/>
            <person name="Gao P."/>
            <person name="Wang L."/>
        </authorList>
    </citation>
    <scope>NUCLEOTIDE SEQUENCE [LARGE SCALE GENOMIC DNA]</scope>
    <source>
        <strain evidence="2">An76</strain>
    </source>
</reference>
<dbReference type="Proteomes" id="UP000068243">
    <property type="component" value="Unassembled WGS sequence"/>
</dbReference>
<dbReference type="VEuPathDB" id="FungiDB:ASPNIDRAFT2_1215776"/>